<dbReference type="STRING" id="765440.A0A0C3BBE7"/>
<sequence>MGMFIVDGTSKEAQSGIWTGSLPRISSCLTEATLRRRRRADVGVDESAGDAGEGFKVGLLVGGWIKLSKYQVWDALRLSHIPHKPTYTRHSSFPVRRVLWRPGYECELAIVLNEGFGSGSGSGGGGSTLGWG</sequence>
<reference evidence="1 2" key="1">
    <citation type="submission" date="2014-04" db="EMBL/GenBank/DDBJ databases">
        <authorList>
            <consortium name="DOE Joint Genome Institute"/>
            <person name="Kuo A."/>
            <person name="Tarkka M."/>
            <person name="Buscot F."/>
            <person name="Kohler A."/>
            <person name="Nagy L.G."/>
            <person name="Floudas D."/>
            <person name="Copeland A."/>
            <person name="Barry K.W."/>
            <person name="Cichocki N."/>
            <person name="Veneault-Fourrey C."/>
            <person name="LaButti K."/>
            <person name="Lindquist E.A."/>
            <person name="Lipzen A."/>
            <person name="Lundell T."/>
            <person name="Morin E."/>
            <person name="Murat C."/>
            <person name="Sun H."/>
            <person name="Tunlid A."/>
            <person name="Henrissat B."/>
            <person name="Grigoriev I.V."/>
            <person name="Hibbett D.S."/>
            <person name="Martin F."/>
            <person name="Nordberg H.P."/>
            <person name="Cantor M.N."/>
            <person name="Hua S.X."/>
        </authorList>
    </citation>
    <scope>NUCLEOTIDE SEQUENCE [LARGE SCALE GENOMIC DNA]</scope>
    <source>
        <strain evidence="1 2">F 1598</strain>
    </source>
</reference>
<dbReference type="OrthoDB" id="60955at2759"/>
<dbReference type="InParanoid" id="A0A0C3BBE7"/>
<dbReference type="EMBL" id="KN832990">
    <property type="protein sequence ID" value="KIM83593.1"/>
    <property type="molecule type" value="Genomic_DNA"/>
</dbReference>
<gene>
    <name evidence="1" type="ORF">PILCRDRAFT_429998</name>
</gene>
<name>A0A0C3BBE7_PILCF</name>
<organism evidence="1 2">
    <name type="scientific">Piloderma croceum (strain F 1598)</name>
    <dbReference type="NCBI Taxonomy" id="765440"/>
    <lineage>
        <taxon>Eukaryota</taxon>
        <taxon>Fungi</taxon>
        <taxon>Dikarya</taxon>
        <taxon>Basidiomycota</taxon>
        <taxon>Agaricomycotina</taxon>
        <taxon>Agaricomycetes</taxon>
        <taxon>Agaricomycetidae</taxon>
        <taxon>Atheliales</taxon>
        <taxon>Atheliaceae</taxon>
        <taxon>Piloderma</taxon>
    </lineage>
</organism>
<evidence type="ECO:0000313" key="1">
    <source>
        <dbReference type="EMBL" id="KIM83593.1"/>
    </source>
</evidence>
<keyword evidence="2" id="KW-1185">Reference proteome</keyword>
<reference evidence="2" key="2">
    <citation type="submission" date="2015-01" db="EMBL/GenBank/DDBJ databases">
        <title>Evolutionary Origins and Diversification of the Mycorrhizal Mutualists.</title>
        <authorList>
            <consortium name="DOE Joint Genome Institute"/>
            <consortium name="Mycorrhizal Genomics Consortium"/>
            <person name="Kohler A."/>
            <person name="Kuo A."/>
            <person name="Nagy L.G."/>
            <person name="Floudas D."/>
            <person name="Copeland A."/>
            <person name="Barry K.W."/>
            <person name="Cichocki N."/>
            <person name="Veneault-Fourrey C."/>
            <person name="LaButti K."/>
            <person name="Lindquist E.A."/>
            <person name="Lipzen A."/>
            <person name="Lundell T."/>
            <person name="Morin E."/>
            <person name="Murat C."/>
            <person name="Riley R."/>
            <person name="Ohm R."/>
            <person name="Sun H."/>
            <person name="Tunlid A."/>
            <person name="Henrissat B."/>
            <person name="Grigoriev I.V."/>
            <person name="Hibbett D.S."/>
            <person name="Martin F."/>
        </authorList>
    </citation>
    <scope>NUCLEOTIDE SEQUENCE [LARGE SCALE GENOMIC DNA]</scope>
    <source>
        <strain evidence="2">F 1598</strain>
    </source>
</reference>
<proteinExistence type="predicted"/>
<accession>A0A0C3BBE7</accession>
<dbReference type="Proteomes" id="UP000054166">
    <property type="component" value="Unassembled WGS sequence"/>
</dbReference>
<evidence type="ECO:0000313" key="2">
    <source>
        <dbReference type="Proteomes" id="UP000054166"/>
    </source>
</evidence>
<dbReference type="HOGENOM" id="CLU_1917844_0_0_1"/>
<protein>
    <submittedName>
        <fullName evidence="1">Uncharacterized protein</fullName>
    </submittedName>
</protein>
<dbReference type="AlphaFoldDB" id="A0A0C3BBE7"/>